<accession>A0A506PNV4</accession>
<keyword evidence="1" id="KW-0812">Transmembrane</keyword>
<organism evidence="3 4">
    <name type="scientific">Paucihalobacter ruber</name>
    <dbReference type="NCBI Taxonomy" id="2567861"/>
    <lineage>
        <taxon>Bacteria</taxon>
        <taxon>Pseudomonadati</taxon>
        <taxon>Bacteroidota</taxon>
        <taxon>Flavobacteriia</taxon>
        <taxon>Flavobacteriales</taxon>
        <taxon>Flavobacteriaceae</taxon>
        <taxon>Paucihalobacter</taxon>
    </lineage>
</organism>
<dbReference type="Proteomes" id="UP000317332">
    <property type="component" value="Unassembled WGS sequence"/>
</dbReference>
<dbReference type="AlphaFoldDB" id="A0A506PNV4"/>
<dbReference type="OrthoDB" id="1326385at2"/>
<dbReference type="PANTHER" id="PTHR43685:SF2">
    <property type="entry name" value="GLYCOSYLTRANSFERASE 2-LIKE DOMAIN-CONTAINING PROTEIN"/>
    <property type="match status" value="1"/>
</dbReference>
<dbReference type="InterPro" id="IPR001173">
    <property type="entry name" value="Glyco_trans_2-like"/>
</dbReference>
<sequence length="441" mass="51227">MPFSFLSYLQPVHYFRLPKRDGHYAFPNVAALPEDILKEIPEDAHYKSQLSKDYDRSWQALHRGYIGKADTYQQFEPLPLADNYRFAFKYFSKWWVLWVLLMRLAGLNNPFKELNAYWQVRNTPRSTAYNTPIAQLTLTSKTDLVNRSPFVSVIIPTLNRYAYLKDVLTDLEQQDYRHFEVIVVDQSQPFQPEFYKAYNLELQLTHQTERALWLARNTAIKRAKGNYILLFDDDSRVSADWISNHLKCLDYFQADLSSGVSISAVGAEVPAHYAYFRVSDQLDTGNVLIKRSVFETIGLFDRQFEKQRMGDGEFGLRAYLNGFLNVSNPLAKRLHLKVGTGGLRDMGSWDAFRTQNLWQPRPIPSVLYLFRSYFGTKAAKRALWRNIPISIMPYRFKGNKWLVVLGIPLSLLLLPLVVLQVAKSWRLSGIKMKEGARIERL</sequence>
<dbReference type="CDD" id="cd00761">
    <property type="entry name" value="Glyco_tranf_GTA_type"/>
    <property type="match status" value="1"/>
</dbReference>
<dbReference type="Gene3D" id="3.90.550.10">
    <property type="entry name" value="Spore Coat Polysaccharide Biosynthesis Protein SpsA, Chain A"/>
    <property type="match status" value="1"/>
</dbReference>
<evidence type="ECO:0000256" key="1">
    <source>
        <dbReference type="SAM" id="Phobius"/>
    </source>
</evidence>
<feature type="domain" description="Glycosyltransferase 2-like" evidence="2">
    <location>
        <begin position="152"/>
        <end position="275"/>
    </location>
</feature>
<dbReference type="GO" id="GO:0016740">
    <property type="term" value="F:transferase activity"/>
    <property type="evidence" value="ECO:0007669"/>
    <property type="project" value="UniProtKB-KW"/>
</dbReference>
<keyword evidence="4" id="KW-1185">Reference proteome</keyword>
<dbReference type="Pfam" id="PF00535">
    <property type="entry name" value="Glycos_transf_2"/>
    <property type="match status" value="1"/>
</dbReference>
<protein>
    <submittedName>
        <fullName evidence="3">Glycosyltransferase family 2 protein</fullName>
    </submittedName>
</protein>
<dbReference type="SUPFAM" id="SSF53448">
    <property type="entry name" value="Nucleotide-diphospho-sugar transferases"/>
    <property type="match status" value="1"/>
</dbReference>
<dbReference type="RefSeq" id="WP_140989706.1">
    <property type="nucleotide sequence ID" value="NZ_VHIQ01000003.1"/>
</dbReference>
<dbReference type="EMBL" id="VHIQ01000003">
    <property type="protein sequence ID" value="TPV33840.1"/>
    <property type="molecule type" value="Genomic_DNA"/>
</dbReference>
<keyword evidence="1" id="KW-1133">Transmembrane helix</keyword>
<feature type="transmembrane region" description="Helical" evidence="1">
    <location>
        <begin position="401"/>
        <end position="422"/>
    </location>
</feature>
<proteinExistence type="predicted"/>
<comment type="caution">
    <text evidence="3">The sequence shown here is derived from an EMBL/GenBank/DDBJ whole genome shotgun (WGS) entry which is preliminary data.</text>
</comment>
<dbReference type="InterPro" id="IPR050834">
    <property type="entry name" value="Glycosyltransf_2"/>
</dbReference>
<reference evidence="3 4" key="1">
    <citation type="submission" date="2019-06" db="EMBL/GenBank/DDBJ databases">
        <title>Flavobacteriaceae Paucihalobacterium erythroidium CWB-1, complete genome.</title>
        <authorList>
            <person name="Wu S."/>
        </authorList>
    </citation>
    <scope>NUCLEOTIDE SEQUENCE [LARGE SCALE GENOMIC DNA]</scope>
    <source>
        <strain evidence="3 4">CWB-1</strain>
    </source>
</reference>
<keyword evidence="1" id="KW-0472">Membrane</keyword>
<evidence type="ECO:0000313" key="3">
    <source>
        <dbReference type="EMBL" id="TPV33840.1"/>
    </source>
</evidence>
<gene>
    <name evidence="3" type="ORF">FJ651_06690</name>
</gene>
<dbReference type="PANTHER" id="PTHR43685">
    <property type="entry name" value="GLYCOSYLTRANSFERASE"/>
    <property type="match status" value="1"/>
</dbReference>
<dbReference type="InterPro" id="IPR029044">
    <property type="entry name" value="Nucleotide-diphossugar_trans"/>
</dbReference>
<keyword evidence="3" id="KW-0808">Transferase</keyword>
<evidence type="ECO:0000259" key="2">
    <source>
        <dbReference type="Pfam" id="PF00535"/>
    </source>
</evidence>
<evidence type="ECO:0000313" key="4">
    <source>
        <dbReference type="Proteomes" id="UP000317332"/>
    </source>
</evidence>
<name>A0A506PNV4_9FLAO</name>